<proteinExistence type="predicted"/>
<dbReference type="RefSeq" id="WP_017377070.1">
    <property type="nucleotide sequence ID" value="NZ_LELB01000225.1"/>
</dbReference>
<protein>
    <submittedName>
        <fullName evidence="1">D-alanyl-D-alanine carboxypeptidase/D-alanyl-D-alanine endopeptidase</fullName>
    </submittedName>
</protein>
<keyword evidence="1" id="KW-0121">Carboxypeptidase</keyword>
<evidence type="ECO:0000313" key="1">
    <source>
        <dbReference type="EMBL" id="ALB23734.1"/>
    </source>
</evidence>
<keyword evidence="1" id="KW-0378">Hydrolase</keyword>
<keyword evidence="1" id="KW-0645">Protease</keyword>
<dbReference type="OrthoDB" id="5615150at2"/>
<name>A0A1L6TEC3_PISSA</name>
<dbReference type="EMBL" id="CP012508">
    <property type="protein sequence ID" value="ALB23734.1"/>
    <property type="molecule type" value="Genomic_DNA"/>
</dbReference>
<dbReference type="GO" id="GO:0004180">
    <property type="term" value="F:carboxypeptidase activity"/>
    <property type="evidence" value="ECO:0007669"/>
    <property type="project" value="UniProtKB-KW"/>
</dbReference>
<organism evidence="1 2">
    <name type="scientific">Piscirickettsia salmonis</name>
    <dbReference type="NCBI Taxonomy" id="1238"/>
    <lineage>
        <taxon>Bacteria</taxon>
        <taxon>Pseudomonadati</taxon>
        <taxon>Pseudomonadota</taxon>
        <taxon>Gammaproteobacteria</taxon>
        <taxon>Thiotrichales</taxon>
        <taxon>Piscirickettsiaceae</taxon>
        <taxon>Piscirickettsia</taxon>
    </lineage>
</organism>
<gene>
    <name evidence="1" type="ORF">KU39_2558</name>
</gene>
<evidence type="ECO:0000313" key="2">
    <source>
        <dbReference type="Proteomes" id="UP000029558"/>
    </source>
</evidence>
<sequence>MYLYIYFDGTGVNLNSPTEEKFGKSVVGYAFLTNPAAEVSVDPNDNGKLRIGSDSSDTSENPYEPEHIKIYFPGPAAKPCTYQGQHYPRPAATYNPTKVPSLLLSQHSTTNRTGAKGDGWEHNLQHAIILTLNFILTRRQYNPAEPIIIRIPASYSRGGITAIAFSNQLSELLDEMAIPQDQVFIEDIHLIDPVAGQSYGKFQDTAKRPDYKKDLYQVDPTRIGNRVHSVSCYNATQEKRGAFTDQAPGDFSTGRAILVPDNVACRLHYLHACHKSIGHPDRKGVLHAAGAWVYQQATGAEFPVPDDLEASWIHMAGELYPKKRNRSFSYVVSEESPIKSEHYTNSILYDAFHYFMYGCADKVTFEQALKEPHYRFNSILAWAYKNSNFFRLTGLAIDDLSSEVIAQAVQCKSRLDLILFAIRYNQDPSAEHYAIATGAHVDHQTLEAIITAPAEEQAAFLAEHLHPVTGAAKDRQEADKAVNNAIARLRASSFKKKMPPLTSAKEQISQATDKDSCATALAQAEAVTRQPTAKLASRYSKYDSKDYRATDFQKAKEHLQDPASGQQHEHQAYNQTSLAFDQFSEQEVHRPPSSVRLLAHVELEAL</sequence>
<dbReference type="AlphaFoldDB" id="A0A1L6TEC3"/>
<accession>A0A1L6TEC3</accession>
<dbReference type="Proteomes" id="UP000029558">
    <property type="component" value="Chromosome"/>
</dbReference>
<reference evidence="1 2" key="1">
    <citation type="journal article" date="2014" name="Genome Announc.">
        <title>Comparative Genome Analysis of Two Isolates of the Fish Pathogen Piscirickettsia salmonis from Different Hosts Reveals Major Differences in Virulence-Associated Secretion Systems.</title>
        <authorList>
            <person name="Bohle H."/>
            <person name="Henriquez P."/>
            <person name="Grothusen H."/>
            <person name="Navas E."/>
            <person name="Sandoval A."/>
            <person name="Bustamante F."/>
            <person name="Bustos P."/>
            <person name="Mancilla M."/>
        </authorList>
    </citation>
    <scope>NUCLEOTIDE SEQUENCE [LARGE SCALE GENOMIC DNA]</scope>
    <source>
        <strain evidence="2">B1-32597</strain>
    </source>
</reference>